<dbReference type="Proteomes" id="UP000009273">
    <property type="component" value="Segment"/>
</dbReference>
<dbReference type="PANTHER" id="PTHR30473:SF2">
    <property type="entry name" value="PIN DOMAIN-CONTAINING PROTEIN"/>
    <property type="match status" value="1"/>
</dbReference>
<keyword evidence="5" id="KW-1185">Reference proteome</keyword>
<feature type="domain" description="PhoH-like protein" evidence="3">
    <location>
        <begin position="10"/>
        <end position="207"/>
    </location>
</feature>
<evidence type="ECO:0000259" key="3">
    <source>
        <dbReference type="Pfam" id="PF02562"/>
    </source>
</evidence>
<proteinExistence type="predicted"/>
<dbReference type="InterPro" id="IPR003714">
    <property type="entry name" value="PhoH"/>
</dbReference>
<dbReference type="Gene3D" id="3.40.50.300">
    <property type="entry name" value="P-loop containing nucleotide triphosphate hydrolases"/>
    <property type="match status" value="1"/>
</dbReference>
<organism evidence="4 5">
    <name type="scientific">Bacillus phage G</name>
    <dbReference type="NCBI Taxonomy" id="2884420"/>
    <lineage>
        <taxon>Viruses</taxon>
        <taxon>Duplodnaviria</taxon>
        <taxon>Heunggongvirae</taxon>
        <taxon>Uroviricota</taxon>
        <taxon>Caudoviricetes</taxon>
        <taxon>Donellivirus</taxon>
        <taxon>Donellivirus gee</taxon>
    </lineage>
</organism>
<accession>G3MBM8</accession>
<dbReference type="KEGG" id="vg:18563378"/>
<evidence type="ECO:0000256" key="2">
    <source>
        <dbReference type="ARBA" id="ARBA00022840"/>
    </source>
</evidence>
<dbReference type="EMBL" id="JN638751">
    <property type="protein sequence ID" value="AEO93422.1"/>
    <property type="molecule type" value="Genomic_DNA"/>
</dbReference>
<evidence type="ECO:0000313" key="5">
    <source>
        <dbReference type="Proteomes" id="UP000009273"/>
    </source>
</evidence>
<keyword evidence="2" id="KW-0067">ATP-binding</keyword>
<dbReference type="InterPro" id="IPR051451">
    <property type="entry name" value="PhoH2-like"/>
</dbReference>
<dbReference type="Pfam" id="PF02562">
    <property type="entry name" value="PhoH"/>
    <property type="match status" value="1"/>
</dbReference>
<dbReference type="SUPFAM" id="SSF52540">
    <property type="entry name" value="P-loop containing nucleoside triphosphate hydrolases"/>
    <property type="match status" value="1"/>
</dbReference>
<reference evidence="4 5" key="1">
    <citation type="submission" date="2011-09" db="EMBL/GenBank/DDBJ databases">
        <authorList>
            <person name="Pope W.H."/>
            <person name="Pedulla M.L."/>
            <person name="Ford M.E."/>
            <person name="Peebles C.L."/>
            <person name="Hatfull G.H."/>
            <person name="Hendrix R.W."/>
        </authorList>
    </citation>
    <scope>NUCLEOTIDE SEQUENCE [LARGE SCALE GENOMIC DNA]</scope>
    <source>
        <strain evidence="4">G</strain>
    </source>
</reference>
<keyword evidence="1" id="KW-0547">Nucleotide-binding</keyword>
<dbReference type="OrthoDB" id="8501at10239"/>
<name>G3MBM8_9CAUD</name>
<evidence type="ECO:0000313" key="4">
    <source>
        <dbReference type="EMBL" id="AEO93422.1"/>
    </source>
</evidence>
<sequence length="212" mass="23598">MNLPEMKNFKAKNIHQKMALDLLHDKSTPAKCLVGIAGSGKTRLAIQYGLHLLAEGDIQKIFITRNPATVGESIGFLPGDKSEKINFITQPILDNLENGEFGLAHMIQKEQLEFDAPNFLQGRDIRHALVIVDEAQMMDRALVKMLGSRVGEGSQIVFVGDYEQAFDKRYKGENNGLLHMINALKGEKIFGVMELQDSVRGPVAEMFAKMDI</sequence>
<protein>
    <submittedName>
        <fullName evidence="4">Gp162</fullName>
    </submittedName>
</protein>
<dbReference type="RefSeq" id="YP_009015465.1">
    <property type="nucleotide sequence ID" value="NC_023719.1"/>
</dbReference>
<dbReference type="PANTHER" id="PTHR30473">
    <property type="entry name" value="PROTEIN PHOH"/>
    <property type="match status" value="1"/>
</dbReference>
<dbReference type="GeneID" id="18563378"/>
<gene>
    <name evidence="4" type="primary">162</name>
    <name evidence="4" type="ORF">G_162</name>
</gene>
<dbReference type="GO" id="GO:0005524">
    <property type="term" value="F:ATP binding"/>
    <property type="evidence" value="ECO:0007669"/>
    <property type="project" value="UniProtKB-KW"/>
</dbReference>
<dbReference type="InterPro" id="IPR027417">
    <property type="entry name" value="P-loop_NTPase"/>
</dbReference>
<evidence type="ECO:0000256" key="1">
    <source>
        <dbReference type="ARBA" id="ARBA00022741"/>
    </source>
</evidence>